<dbReference type="OrthoDB" id="1044435at2759"/>
<dbReference type="SUPFAM" id="SSF110857">
    <property type="entry name" value="Gamma-glutamyl cyclotransferase-like"/>
    <property type="match status" value="1"/>
</dbReference>
<dbReference type="PANTHER" id="PTHR31544:SF2">
    <property type="entry name" value="AIG2-LIKE PROTEIN D"/>
    <property type="match status" value="1"/>
</dbReference>
<proteinExistence type="inferred from homology"/>
<gene>
    <name evidence="5" type="ORF">AWJ20_3979</name>
</gene>
<dbReference type="RefSeq" id="XP_018733654.1">
    <property type="nucleotide sequence ID" value="XM_018881021.1"/>
</dbReference>
<keyword evidence="6" id="KW-1185">Reference proteome</keyword>
<evidence type="ECO:0000313" key="5">
    <source>
        <dbReference type="EMBL" id="ANB11177.1"/>
    </source>
</evidence>
<evidence type="ECO:0000313" key="6">
    <source>
        <dbReference type="Proteomes" id="UP000189580"/>
    </source>
</evidence>
<dbReference type="GO" id="GO:0016740">
    <property type="term" value="F:transferase activity"/>
    <property type="evidence" value="ECO:0007669"/>
    <property type="project" value="UniProtKB-KW"/>
</dbReference>
<evidence type="ECO:0000256" key="2">
    <source>
        <dbReference type="ARBA" id="ARBA00022679"/>
    </source>
</evidence>
<dbReference type="Gene3D" id="3.10.490.10">
    <property type="entry name" value="Gamma-glutamyl cyclotransferase-like"/>
    <property type="match status" value="1"/>
</dbReference>
<feature type="domain" description="Gamma-glutamylcyclotransferase AIG2-like" evidence="4">
    <location>
        <begin position="19"/>
        <end position="113"/>
    </location>
</feature>
<reference evidence="5 6" key="1">
    <citation type="submission" date="2016-02" db="EMBL/GenBank/DDBJ databases">
        <title>Complete genome sequence and transcriptome regulation of the pentose utilising yeast Sugiyamaella lignohabitans.</title>
        <authorList>
            <person name="Bellasio M."/>
            <person name="Peymann A."/>
            <person name="Valli M."/>
            <person name="Sipitzky M."/>
            <person name="Graf A."/>
            <person name="Sauer M."/>
            <person name="Marx H."/>
            <person name="Mattanovich D."/>
        </authorList>
    </citation>
    <scope>NUCLEOTIDE SEQUENCE [LARGE SCALE GENOMIC DNA]</scope>
    <source>
        <strain evidence="5 6">CBS 10342</strain>
    </source>
</reference>
<dbReference type="Pfam" id="PF06094">
    <property type="entry name" value="GGACT"/>
    <property type="match status" value="1"/>
</dbReference>
<dbReference type="AlphaFoldDB" id="A0A161HGY5"/>
<accession>A0A161HGY5</accession>
<dbReference type="InterPro" id="IPR036568">
    <property type="entry name" value="GGCT-like_sf"/>
</dbReference>
<dbReference type="PANTHER" id="PTHR31544">
    <property type="entry name" value="AIG2-LIKE PROTEIN D"/>
    <property type="match status" value="1"/>
</dbReference>
<organism evidence="5 6">
    <name type="scientific">Sugiyamaella lignohabitans</name>
    <dbReference type="NCBI Taxonomy" id="796027"/>
    <lineage>
        <taxon>Eukaryota</taxon>
        <taxon>Fungi</taxon>
        <taxon>Dikarya</taxon>
        <taxon>Ascomycota</taxon>
        <taxon>Saccharomycotina</taxon>
        <taxon>Dipodascomycetes</taxon>
        <taxon>Dipodascales</taxon>
        <taxon>Trichomonascaceae</taxon>
        <taxon>Sugiyamaella</taxon>
    </lineage>
</organism>
<dbReference type="KEGG" id="slb:AWJ20_3979"/>
<dbReference type="InterPro" id="IPR045038">
    <property type="entry name" value="AIG2-like"/>
</dbReference>
<evidence type="ECO:0000259" key="4">
    <source>
        <dbReference type="Pfam" id="PF06094"/>
    </source>
</evidence>
<name>A0A161HGY5_9ASCO</name>
<dbReference type="InterPro" id="IPR009288">
    <property type="entry name" value="AIG2-like_dom"/>
</dbReference>
<dbReference type="GeneID" id="30036059"/>
<dbReference type="Proteomes" id="UP000189580">
    <property type="component" value="Chromosome c"/>
</dbReference>
<protein>
    <recommendedName>
        <fullName evidence="3">Putative gamma-glutamylcyclotransferase</fullName>
    </recommendedName>
</protein>
<dbReference type="EMBL" id="CP014500">
    <property type="protein sequence ID" value="ANB11177.1"/>
    <property type="molecule type" value="Genomic_DNA"/>
</dbReference>
<evidence type="ECO:0000256" key="1">
    <source>
        <dbReference type="ARBA" id="ARBA00008861"/>
    </source>
</evidence>
<evidence type="ECO:0000256" key="3">
    <source>
        <dbReference type="ARBA" id="ARBA00030602"/>
    </source>
</evidence>
<sequence length="151" mass="17558">MSPSVLARVISGKLELDVKSLKVNPAKLENFKRHKVKDVDYPAVIRGDDKDLVLGTVVYNLSEEEIIKLDMFEGEEYERLVLDVLDIAESRQVKAGVYVWVDSQDRLLEEEWDFGYFVNHKMENWISDELKEMDKEAEARGGRFWDTTQCI</sequence>
<dbReference type="CDD" id="cd06661">
    <property type="entry name" value="GGCT_like"/>
    <property type="match status" value="1"/>
</dbReference>
<comment type="similarity">
    <text evidence="1">Belongs to the gamma-glutamylcyclotransferase family.</text>
</comment>
<dbReference type="InterPro" id="IPR013024">
    <property type="entry name" value="GGCT-like"/>
</dbReference>
<keyword evidence="2" id="KW-0808">Transferase</keyword>